<dbReference type="Proteomes" id="UP000641588">
    <property type="component" value="Unassembled WGS sequence"/>
</dbReference>
<keyword evidence="2" id="KW-1185">Reference proteome</keyword>
<accession>A0A972H282</accession>
<dbReference type="RefSeq" id="WP_171656352.1">
    <property type="nucleotide sequence ID" value="NZ_WHOD01000128.1"/>
</dbReference>
<organism evidence="1 2">
    <name type="scientific">Paenibacillus foliorum</name>
    <dbReference type="NCBI Taxonomy" id="2654974"/>
    <lineage>
        <taxon>Bacteria</taxon>
        <taxon>Bacillati</taxon>
        <taxon>Bacillota</taxon>
        <taxon>Bacilli</taxon>
        <taxon>Bacillales</taxon>
        <taxon>Paenibacillaceae</taxon>
        <taxon>Paenibacillus</taxon>
    </lineage>
</organism>
<comment type="caution">
    <text evidence="1">The sequence shown here is derived from an EMBL/GenBank/DDBJ whole genome shotgun (WGS) entry which is preliminary data.</text>
</comment>
<reference evidence="1" key="1">
    <citation type="submission" date="2019-10" db="EMBL/GenBank/DDBJ databases">
        <title>Description of Paenibacillus glebae sp. nov.</title>
        <authorList>
            <person name="Carlier A."/>
            <person name="Qi S."/>
        </authorList>
    </citation>
    <scope>NUCLEOTIDE SEQUENCE</scope>
    <source>
        <strain evidence="1">LMG 31456</strain>
    </source>
</reference>
<dbReference type="AlphaFoldDB" id="A0A972H282"/>
<evidence type="ECO:0000313" key="2">
    <source>
        <dbReference type="Proteomes" id="UP000641588"/>
    </source>
</evidence>
<protein>
    <submittedName>
        <fullName evidence="1">Uncharacterized protein</fullName>
    </submittedName>
</protein>
<proteinExistence type="predicted"/>
<sequence>MLINIMDAMSTAPSRCNRHGGKGYQLADGMPNLYPDIIYMVPPHEFTWALERICGSYGILLFQLSARFS</sequence>
<gene>
    <name evidence="1" type="ORF">GC093_33455</name>
</gene>
<name>A0A972H282_9BACL</name>
<dbReference type="EMBL" id="WHOD01000128">
    <property type="protein sequence ID" value="NOU98102.1"/>
    <property type="molecule type" value="Genomic_DNA"/>
</dbReference>
<evidence type="ECO:0000313" key="1">
    <source>
        <dbReference type="EMBL" id="NOU98102.1"/>
    </source>
</evidence>